<protein>
    <recommendedName>
        <fullName evidence="1">[acyl-carrier-protein] S-malonyltransferase</fullName>
        <ecNumber evidence="1">2.3.1.39</ecNumber>
    </recommendedName>
</protein>
<dbReference type="SUPFAM" id="SSF55048">
    <property type="entry name" value="Probable ACP-binding domain of malonyl-CoA ACP transacylase"/>
    <property type="match status" value="1"/>
</dbReference>
<accession>A0ABN8TXJ9</accession>
<dbReference type="InterPro" id="IPR016036">
    <property type="entry name" value="Malonyl_transacylase_ACP-bd"/>
</dbReference>
<dbReference type="SMART" id="SM00827">
    <property type="entry name" value="PKS_AT"/>
    <property type="match status" value="1"/>
</dbReference>
<evidence type="ECO:0000313" key="6">
    <source>
        <dbReference type="EMBL" id="CAH8243390.1"/>
    </source>
</evidence>
<gene>
    <name evidence="6" type="primary">fabD</name>
    <name evidence="6" type="ORF">WJ0W_000631</name>
</gene>
<reference evidence="6" key="1">
    <citation type="submission" date="2022-06" db="EMBL/GenBank/DDBJ databases">
        <authorList>
            <person name="Dietemann V."/>
            <person name="Ory F."/>
            <person name="Dainat B."/>
            <person name="Oberhansli S."/>
        </authorList>
    </citation>
    <scope>NUCLEOTIDE SEQUENCE</scope>
    <source>
        <strain evidence="6">Ena-SAMPLE-TAB-26-04-2022-14:26:32:270-5432</strain>
    </source>
</reference>
<dbReference type="InterPro" id="IPR001227">
    <property type="entry name" value="Ac_transferase_dom_sf"/>
</dbReference>
<dbReference type="Gene3D" id="3.40.366.10">
    <property type="entry name" value="Malonyl-Coenzyme A Acyl Carrier Protein, domain 2"/>
    <property type="match status" value="1"/>
</dbReference>
<evidence type="ECO:0000256" key="3">
    <source>
        <dbReference type="ARBA" id="ARBA00023315"/>
    </source>
</evidence>
<dbReference type="Gene3D" id="3.30.70.250">
    <property type="entry name" value="Malonyl-CoA ACP transacylase, ACP-binding"/>
    <property type="match status" value="1"/>
</dbReference>
<dbReference type="EMBL" id="CALYLO010000001">
    <property type="protein sequence ID" value="CAH8243390.1"/>
    <property type="molecule type" value="Genomic_DNA"/>
</dbReference>
<dbReference type="Proteomes" id="UP001154322">
    <property type="component" value="Unassembled WGS sequence"/>
</dbReference>
<organism evidence="6 7">
    <name type="scientific">Paenibacillus melissococcoides</name>
    <dbReference type="NCBI Taxonomy" id="2912268"/>
    <lineage>
        <taxon>Bacteria</taxon>
        <taxon>Bacillati</taxon>
        <taxon>Bacillota</taxon>
        <taxon>Bacilli</taxon>
        <taxon>Bacillales</taxon>
        <taxon>Paenibacillaceae</taxon>
        <taxon>Paenibacillus</taxon>
    </lineage>
</organism>
<dbReference type="PANTHER" id="PTHR42681">
    <property type="entry name" value="MALONYL-COA-ACYL CARRIER PROTEIN TRANSACYLASE, MITOCHONDRIAL"/>
    <property type="match status" value="1"/>
</dbReference>
<dbReference type="EC" id="2.3.1.39" evidence="1"/>
<comment type="catalytic activity">
    <reaction evidence="4">
        <text>holo-[ACP] + malonyl-CoA = malonyl-[ACP] + CoA</text>
        <dbReference type="Rhea" id="RHEA:41792"/>
        <dbReference type="Rhea" id="RHEA-COMP:9623"/>
        <dbReference type="Rhea" id="RHEA-COMP:9685"/>
        <dbReference type="ChEBI" id="CHEBI:57287"/>
        <dbReference type="ChEBI" id="CHEBI:57384"/>
        <dbReference type="ChEBI" id="CHEBI:64479"/>
        <dbReference type="ChEBI" id="CHEBI:78449"/>
        <dbReference type="EC" id="2.3.1.39"/>
    </reaction>
</comment>
<dbReference type="NCBIfam" id="TIGR00128">
    <property type="entry name" value="fabD"/>
    <property type="match status" value="1"/>
</dbReference>
<dbReference type="SUPFAM" id="SSF52151">
    <property type="entry name" value="FabD/lysophospholipase-like"/>
    <property type="match status" value="1"/>
</dbReference>
<dbReference type="PANTHER" id="PTHR42681:SF1">
    <property type="entry name" value="MALONYL-COA-ACYL CARRIER PROTEIN TRANSACYLASE, MITOCHONDRIAL"/>
    <property type="match status" value="1"/>
</dbReference>
<keyword evidence="3" id="KW-0012">Acyltransferase</keyword>
<keyword evidence="2" id="KW-0808">Transferase</keyword>
<name>A0ABN8TXJ9_9BACL</name>
<keyword evidence="7" id="KW-1185">Reference proteome</keyword>
<evidence type="ECO:0000259" key="5">
    <source>
        <dbReference type="SMART" id="SM00827"/>
    </source>
</evidence>
<evidence type="ECO:0000313" key="7">
    <source>
        <dbReference type="Proteomes" id="UP001154322"/>
    </source>
</evidence>
<evidence type="ECO:0000256" key="1">
    <source>
        <dbReference type="ARBA" id="ARBA00013258"/>
    </source>
</evidence>
<evidence type="ECO:0000256" key="4">
    <source>
        <dbReference type="ARBA" id="ARBA00048462"/>
    </source>
</evidence>
<dbReference type="InterPro" id="IPR050858">
    <property type="entry name" value="Mal-CoA-ACP_Trans/PKS_FabD"/>
</dbReference>
<dbReference type="InterPro" id="IPR016035">
    <property type="entry name" value="Acyl_Trfase/lysoPLipase"/>
</dbReference>
<sequence>MGKELYKRSNLVRSIYEEASETVGYNLAQVSFEDDGNRLNRTEFAQPALLTLSYSMFRVYMDEIGEEPCYMAGHSLGEYSALACSGAISFANAVRLASQRGQIMQNAVPPGAGAMSAVRGLSYREVLHICNTSSVEDARSPDIACFNSPMQFVVSGEAKAVRQVEHRVEHAGGLCTRLKVSGAFHSYMMNQAAVELQHVIKQYLFHDLRYPVVSNVTSKPYRSTADIVPALTKQMTSTVRWYETMVFLHAQGVRHYVELGPGRVLEQLAKQAFKRSSVLGIDSMDKKGNWRKADDMPVTVQHICARIVDGCLAVAASAENRNEDEHEFEHTIHPAYKELKRIKESLVALGEMAKPIMHASTAIERAEVILTAKKLDKLEVEARLSPLQKLFSQLQKG</sequence>
<dbReference type="Pfam" id="PF00698">
    <property type="entry name" value="Acyl_transf_1"/>
    <property type="match status" value="1"/>
</dbReference>
<dbReference type="InterPro" id="IPR014043">
    <property type="entry name" value="Acyl_transferase_dom"/>
</dbReference>
<evidence type="ECO:0000256" key="2">
    <source>
        <dbReference type="ARBA" id="ARBA00022679"/>
    </source>
</evidence>
<feature type="domain" description="Malonyl-CoA:ACP transacylase (MAT)" evidence="5">
    <location>
        <begin position="1"/>
        <end position="288"/>
    </location>
</feature>
<proteinExistence type="predicted"/>
<comment type="caution">
    <text evidence="6">The sequence shown here is derived from an EMBL/GenBank/DDBJ whole genome shotgun (WGS) entry which is preliminary data.</text>
</comment>
<dbReference type="InterPro" id="IPR004410">
    <property type="entry name" value="Malonyl_CoA-ACP_transAc_FabD"/>
</dbReference>